<evidence type="ECO:0000313" key="2">
    <source>
        <dbReference type="Proteomes" id="UP000533429"/>
    </source>
</evidence>
<name>A0A850QZ32_PHODD</name>
<proteinExistence type="predicted"/>
<dbReference type="EMBL" id="JABXOR010001568">
    <property type="protein sequence ID" value="NVP03313.1"/>
    <property type="molecule type" value="Genomic_DNA"/>
</dbReference>
<accession>A0A850QZ32</accession>
<sequence length="328" mass="39004">MINLDLNRKKIYIFCPSFFGYDEDIKKEIEGLGAKVSLFDERVFTNILGKALIRLNFRSIIKYFIEYFYTKNLLRNIEDVDYVLLINPETITPSILQKAKYINPKVKIITYMWDSFKNKQFSKEYIKESDSFFTFDPKDAAEYKVDFLPLFFVHDYESINIPSDYKYDFNFIGTVHSERFSIVKNITKNSNAKFLFFYCPSKFVYLYKKYIKKELSDIKFNDASFSAMKRDDIIQVVQESKAIIDISHPSQVGLTMRSIEMLGARKKIITTNPEILNYDFYHPNNILCIDQNTTPYQIDEFIKLQYHELPSDIYKDYNINSWIKKLFI</sequence>
<dbReference type="AlphaFoldDB" id="A0A850QZ32"/>
<protein>
    <submittedName>
        <fullName evidence="1">Lipopolysaccharide biosynthesis protein</fullName>
    </submittedName>
</protein>
<organism evidence="1 2">
    <name type="scientific">Photobacterium damselae subsp. damselae</name>
    <name type="common">Listonella damsela</name>
    <dbReference type="NCBI Taxonomy" id="85581"/>
    <lineage>
        <taxon>Bacteria</taxon>
        <taxon>Pseudomonadati</taxon>
        <taxon>Pseudomonadota</taxon>
        <taxon>Gammaproteobacteria</taxon>
        <taxon>Vibrionales</taxon>
        <taxon>Vibrionaceae</taxon>
        <taxon>Photobacterium</taxon>
    </lineage>
</organism>
<comment type="caution">
    <text evidence="1">The sequence shown here is derived from an EMBL/GenBank/DDBJ whole genome shotgun (WGS) entry which is preliminary data.</text>
</comment>
<evidence type="ECO:0000313" key="1">
    <source>
        <dbReference type="EMBL" id="NVP03313.1"/>
    </source>
</evidence>
<dbReference type="Proteomes" id="UP000533429">
    <property type="component" value="Unassembled WGS sequence"/>
</dbReference>
<reference evidence="1 2" key="1">
    <citation type="submission" date="2020-06" db="EMBL/GenBank/DDBJ databases">
        <title>Photobacterium damselae subsp. damselae comparative genomics.</title>
        <authorList>
            <person name="Osorio C.R."/>
        </authorList>
    </citation>
    <scope>NUCLEOTIDE SEQUENCE [LARGE SCALE GENOMIC DNA]</scope>
    <source>
        <strain evidence="1 2">TW250/03</strain>
    </source>
</reference>
<gene>
    <name evidence="1" type="ORF">HWA77_24210</name>
</gene>